<dbReference type="Pfam" id="PF08240">
    <property type="entry name" value="ADH_N"/>
    <property type="match status" value="1"/>
</dbReference>
<dbReference type="GO" id="GO:0016491">
    <property type="term" value="F:oxidoreductase activity"/>
    <property type="evidence" value="ECO:0007669"/>
    <property type="project" value="UniProtKB-KW"/>
</dbReference>
<protein>
    <submittedName>
        <fullName evidence="7">Alcohol dehydrogenase GroES domain protein</fullName>
    </submittedName>
</protein>
<dbReference type="EMBL" id="CP001848">
    <property type="protein sequence ID" value="ADB16593.1"/>
    <property type="molecule type" value="Genomic_DNA"/>
</dbReference>
<accession>D2QZW0</accession>
<comment type="cofactor">
    <cofactor evidence="1">
        <name>Zn(2+)</name>
        <dbReference type="ChEBI" id="CHEBI:29105"/>
    </cofactor>
</comment>
<evidence type="ECO:0000256" key="3">
    <source>
        <dbReference type="ARBA" id="ARBA00022833"/>
    </source>
</evidence>
<evidence type="ECO:0000259" key="5">
    <source>
        <dbReference type="Pfam" id="PF08240"/>
    </source>
</evidence>
<keyword evidence="3" id="KW-0862">Zinc</keyword>
<dbReference type="GO" id="GO:0046872">
    <property type="term" value="F:metal ion binding"/>
    <property type="evidence" value="ECO:0007669"/>
    <property type="project" value="UniProtKB-KW"/>
</dbReference>
<evidence type="ECO:0000256" key="2">
    <source>
        <dbReference type="ARBA" id="ARBA00022723"/>
    </source>
</evidence>
<dbReference type="STRING" id="530564.Psta_1919"/>
<dbReference type="KEGG" id="psl:Psta_1919"/>
<dbReference type="InterPro" id="IPR013154">
    <property type="entry name" value="ADH-like_N"/>
</dbReference>
<dbReference type="InterPro" id="IPR011032">
    <property type="entry name" value="GroES-like_sf"/>
</dbReference>
<evidence type="ECO:0000256" key="4">
    <source>
        <dbReference type="ARBA" id="ARBA00023002"/>
    </source>
</evidence>
<keyword evidence="2" id="KW-0479">Metal-binding</keyword>
<evidence type="ECO:0000256" key="1">
    <source>
        <dbReference type="ARBA" id="ARBA00001947"/>
    </source>
</evidence>
<proteinExistence type="predicted"/>
<dbReference type="AlphaFoldDB" id="D2QZW0"/>
<feature type="domain" description="Alcohol dehydrogenase-like N-terminal" evidence="5">
    <location>
        <begin position="26"/>
        <end position="87"/>
    </location>
</feature>
<dbReference type="Pfam" id="PF16912">
    <property type="entry name" value="Glu_dehyd_C"/>
    <property type="match status" value="1"/>
</dbReference>
<evidence type="ECO:0000313" key="7">
    <source>
        <dbReference type="EMBL" id="ADB16593.1"/>
    </source>
</evidence>
<dbReference type="SUPFAM" id="SSF51735">
    <property type="entry name" value="NAD(P)-binding Rossmann-fold domains"/>
    <property type="match status" value="1"/>
</dbReference>
<reference evidence="7 8" key="1">
    <citation type="journal article" date="2009" name="Stand. Genomic Sci.">
        <title>Complete genome sequence of Pirellula staleyi type strain (ATCC 27377).</title>
        <authorList>
            <person name="Clum A."/>
            <person name="Tindall B.J."/>
            <person name="Sikorski J."/>
            <person name="Ivanova N."/>
            <person name="Mavrommatis K."/>
            <person name="Lucas S."/>
            <person name="Glavina del Rio T."/>
            <person name="Nolan M."/>
            <person name="Chen F."/>
            <person name="Tice H."/>
            <person name="Pitluck S."/>
            <person name="Cheng J.F."/>
            <person name="Chertkov O."/>
            <person name="Brettin T."/>
            <person name="Han C."/>
            <person name="Detter J.C."/>
            <person name="Kuske C."/>
            <person name="Bruce D."/>
            <person name="Goodwin L."/>
            <person name="Ovchinikova G."/>
            <person name="Pati A."/>
            <person name="Mikhailova N."/>
            <person name="Chen A."/>
            <person name="Palaniappan K."/>
            <person name="Land M."/>
            <person name="Hauser L."/>
            <person name="Chang Y.J."/>
            <person name="Jeffries C.D."/>
            <person name="Chain P."/>
            <person name="Rohde M."/>
            <person name="Goker M."/>
            <person name="Bristow J."/>
            <person name="Eisen J.A."/>
            <person name="Markowitz V."/>
            <person name="Hugenholtz P."/>
            <person name="Kyrpides N.C."/>
            <person name="Klenk H.P."/>
            <person name="Lapidus A."/>
        </authorList>
    </citation>
    <scope>NUCLEOTIDE SEQUENCE [LARGE SCALE GENOMIC DNA]</scope>
    <source>
        <strain evidence="8">ATCC 27377 / DSM 6068 / ICPB 4128</strain>
    </source>
</reference>
<dbReference type="PANTHER" id="PTHR43189">
    <property type="entry name" value="ZINC-TYPE ALCOHOL DEHYDROGENASE-LIKE PROTEIN C1198.01-RELATED"/>
    <property type="match status" value="1"/>
</dbReference>
<sequence>MFAIAATPGSELPSIIEMPEPRAPGTGEILCRTLEIGICGTDREILLSQAPLVPEGESQLVLGHECLARVEAVGSGVTELAPGNLVVPGVRRAIGRYVQRVDMLPLGTFTERGIMYEHGFSSSLWIDRPEHLHRVDPAIADVAVFTEPLAVVEKGASEALLLSQARLGTGAWQAPRTLVSGQGPIGFAAILACRARGWNVTMLGRDQPDTFRSQLALELGADYRTLASTAAGPGDLETEGFDLVLECTGSDEVMLETARWLRGCGVMVWLGSTRIPEPASLNVQKLMRDSLMLNHLHIGCVNAAPRDFRDALAHLAWMKQMSPAALAKIFTRRTSPADSLPYFTGRESQGIKTVLHYA</sequence>
<dbReference type="PANTHER" id="PTHR43189:SF2">
    <property type="entry name" value="GLUCOSE 1-DEHYDROGENASE"/>
    <property type="match status" value="1"/>
</dbReference>
<organism evidence="7 8">
    <name type="scientific">Pirellula staleyi (strain ATCC 27377 / DSM 6068 / ICPB 4128)</name>
    <name type="common">Pirella staleyi</name>
    <dbReference type="NCBI Taxonomy" id="530564"/>
    <lineage>
        <taxon>Bacteria</taxon>
        <taxon>Pseudomonadati</taxon>
        <taxon>Planctomycetota</taxon>
        <taxon>Planctomycetia</taxon>
        <taxon>Pirellulales</taxon>
        <taxon>Pirellulaceae</taxon>
        <taxon>Pirellula</taxon>
    </lineage>
</organism>
<evidence type="ECO:0000259" key="6">
    <source>
        <dbReference type="Pfam" id="PF16912"/>
    </source>
</evidence>
<name>D2QZW0_PIRSD</name>
<dbReference type="InterPro" id="IPR036291">
    <property type="entry name" value="NAD(P)-bd_dom_sf"/>
</dbReference>
<dbReference type="InterPro" id="IPR031640">
    <property type="entry name" value="Glu_dehyd_C"/>
</dbReference>
<feature type="domain" description="Glucose dehydrogenase C-terminal" evidence="6">
    <location>
        <begin position="140"/>
        <end position="355"/>
    </location>
</feature>
<keyword evidence="8" id="KW-1185">Reference proteome</keyword>
<dbReference type="Gene3D" id="3.90.180.10">
    <property type="entry name" value="Medium-chain alcohol dehydrogenases, catalytic domain"/>
    <property type="match status" value="1"/>
</dbReference>
<dbReference type="SUPFAM" id="SSF50129">
    <property type="entry name" value="GroES-like"/>
    <property type="match status" value="1"/>
</dbReference>
<evidence type="ECO:0000313" key="8">
    <source>
        <dbReference type="Proteomes" id="UP000001887"/>
    </source>
</evidence>
<dbReference type="eggNOG" id="COG1063">
    <property type="taxonomic scope" value="Bacteria"/>
</dbReference>
<dbReference type="Gene3D" id="3.40.50.720">
    <property type="entry name" value="NAD(P)-binding Rossmann-like Domain"/>
    <property type="match status" value="1"/>
</dbReference>
<gene>
    <name evidence="7" type="ordered locus">Psta_1919</name>
</gene>
<dbReference type="OrthoDB" id="9797931at2"/>
<dbReference type="HOGENOM" id="CLU_026673_1_0_0"/>
<keyword evidence="4" id="KW-0560">Oxidoreductase</keyword>
<dbReference type="Proteomes" id="UP000001887">
    <property type="component" value="Chromosome"/>
</dbReference>